<reference evidence="3 6" key="1">
    <citation type="journal article" date="2021" name="Environ. Microbiol.">
        <title>New insights into the diversity and evolution of the archaeal mobilome from three complete genomes of Saccharolobus shibatae.</title>
        <authorList>
            <person name="Medvedeva S."/>
            <person name="Brandt D."/>
            <person name="Cvirkaite-Krupovic V."/>
            <person name="Liu Y."/>
            <person name="Severinov K."/>
            <person name="Ishino S."/>
            <person name="Ishino Y."/>
            <person name="Prangishvili D."/>
            <person name="Kalinowski J."/>
            <person name="Krupovic M."/>
        </authorList>
    </citation>
    <scope>NUCLEOTIDE SEQUENCE</scope>
    <source>
        <strain evidence="3">BEU9</strain>
        <strain evidence="4 6">S38A</strain>
    </source>
</reference>
<dbReference type="GeneID" id="65558886"/>
<dbReference type="Proteomes" id="UP000693941">
    <property type="component" value="Chromosome"/>
</dbReference>
<evidence type="ECO:0000313" key="6">
    <source>
        <dbReference type="Proteomes" id="UP000694036"/>
    </source>
</evidence>
<dbReference type="Pfam" id="PF07282">
    <property type="entry name" value="Cas12f1-like_TNB"/>
    <property type="match status" value="1"/>
</dbReference>
<evidence type="ECO:0000313" key="5">
    <source>
        <dbReference type="Proteomes" id="UP000693941"/>
    </source>
</evidence>
<dbReference type="GO" id="GO:0003677">
    <property type="term" value="F:DNA binding"/>
    <property type="evidence" value="ECO:0007669"/>
    <property type="project" value="UniProtKB-KW"/>
</dbReference>
<dbReference type="InterPro" id="IPR010095">
    <property type="entry name" value="Cas12f1-like_TNB"/>
</dbReference>
<feature type="domain" description="Cas12f1-like TNB" evidence="2">
    <location>
        <begin position="212"/>
        <end position="274"/>
    </location>
</feature>
<evidence type="ECO:0000313" key="4">
    <source>
        <dbReference type="EMBL" id="QXJ33710.1"/>
    </source>
</evidence>
<dbReference type="RefSeq" id="WP_218259124.1">
    <property type="nucleotide sequence ID" value="NZ_CP077713.1"/>
</dbReference>
<organism evidence="3 5">
    <name type="scientific">Saccharolobus shibatae</name>
    <dbReference type="NCBI Taxonomy" id="2286"/>
    <lineage>
        <taxon>Archaea</taxon>
        <taxon>Thermoproteota</taxon>
        <taxon>Thermoprotei</taxon>
        <taxon>Sulfolobales</taxon>
        <taxon>Sulfolobaceae</taxon>
        <taxon>Saccharolobus</taxon>
    </lineage>
</organism>
<gene>
    <name evidence="3" type="ORF">J5U21_00331</name>
    <name evidence="4" type="ORF">J5U22_00255</name>
</gene>
<sequence>MKESLIEAKVIDYGKLKDIQKEIVYYKLYVDALRKKGIKEKVDPPPTLPKSIVTSILTGGIPRDGPLQIELVSNDIIKIKEYNTLVKIQSDSRPPLYAIVEYKDTDIRVYLAYQENPSIVGVDLGLRHLITIVALKDNKPWKVRFFNEPKLMEQFANFLSENQGIIKLEEMKTNARKIIYEAVSFIEELEPKIVAMENLEYFETKTGKGLRALQNMLENEIRKRGIRYRKIDPYNTSRVCAKCGYKKGEILGSLFVCPACGYKADRDYNAAYNIALKCYYTC</sequence>
<accession>A0A8F5BSK1</accession>
<proteinExistence type="predicted"/>
<dbReference type="Proteomes" id="UP000694036">
    <property type="component" value="Chromosome"/>
</dbReference>
<evidence type="ECO:0000259" key="2">
    <source>
        <dbReference type="Pfam" id="PF07282"/>
    </source>
</evidence>
<name>A0A8F5BSK1_9CREN</name>
<protein>
    <submittedName>
        <fullName evidence="4">Putative IS605-TnpB family transposase</fullName>
    </submittedName>
    <submittedName>
        <fullName evidence="3">Transposase, IS605-TnpB family</fullName>
    </submittedName>
</protein>
<dbReference type="EMBL" id="CP077713">
    <property type="protein sequence ID" value="QXJ33710.1"/>
    <property type="molecule type" value="Genomic_DNA"/>
</dbReference>
<evidence type="ECO:0000313" key="3">
    <source>
        <dbReference type="EMBL" id="QXJ30682.1"/>
    </source>
</evidence>
<evidence type="ECO:0000256" key="1">
    <source>
        <dbReference type="ARBA" id="ARBA00023125"/>
    </source>
</evidence>
<dbReference type="EMBL" id="CP077715">
    <property type="protein sequence ID" value="QXJ30682.1"/>
    <property type="molecule type" value="Genomic_DNA"/>
</dbReference>
<dbReference type="AlphaFoldDB" id="A0A8F5BSK1"/>
<keyword evidence="1" id="KW-0238">DNA-binding</keyword>
<keyword evidence="6" id="KW-1185">Reference proteome</keyword>